<accession>A0A5C5VC39</accession>
<name>A0A5C5VC39_9BACT</name>
<proteinExistence type="predicted"/>
<keyword evidence="2" id="KW-1185">Reference proteome</keyword>
<dbReference type="Proteomes" id="UP000316714">
    <property type="component" value="Unassembled WGS sequence"/>
</dbReference>
<gene>
    <name evidence="1" type="ORF">KOR34_07150</name>
</gene>
<dbReference type="InterPro" id="IPR018247">
    <property type="entry name" value="EF_Hand_1_Ca_BS"/>
</dbReference>
<dbReference type="AlphaFoldDB" id="A0A5C5VC39"/>
<protein>
    <recommendedName>
        <fullName evidence="3">PEP-CTERM protein-sorting domain-containing protein</fullName>
    </recommendedName>
</protein>
<evidence type="ECO:0000313" key="2">
    <source>
        <dbReference type="Proteomes" id="UP000316714"/>
    </source>
</evidence>
<reference evidence="1 2" key="1">
    <citation type="submission" date="2019-02" db="EMBL/GenBank/DDBJ databases">
        <title>Deep-cultivation of Planctomycetes and their phenomic and genomic characterization uncovers novel biology.</title>
        <authorList>
            <person name="Wiegand S."/>
            <person name="Jogler M."/>
            <person name="Boedeker C."/>
            <person name="Pinto D."/>
            <person name="Vollmers J."/>
            <person name="Rivas-Marin E."/>
            <person name="Kohn T."/>
            <person name="Peeters S.H."/>
            <person name="Heuer A."/>
            <person name="Rast P."/>
            <person name="Oberbeckmann S."/>
            <person name="Bunk B."/>
            <person name="Jeske O."/>
            <person name="Meyerdierks A."/>
            <person name="Storesund J.E."/>
            <person name="Kallscheuer N."/>
            <person name="Luecker S."/>
            <person name="Lage O.M."/>
            <person name="Pohl T."/>
            <person name="Merkel B.J."/>
            <person name="Hornburger P."/>
            <person name="Mueller R.-W."/>
            <person name="Bruemmer F."/>
            <person name="Labrenz M."/>
            <person name="Spormann A.M."/>
            <person name="Op Den Camp H."/>
            <person name="Overmann J."/>
            <person name="Amann R."/>
            <person name="Jetten M.S.M."/>
            <person name="Mascher T."/>
            <person name="Medema M.H."/>
            <person name="Devos D.P."/>
            <person name="Kaster A.-K."/>
            <person name="Ovreas L."/>
            <person name="Rohde M."/>
            <person name="Galperin M.Y."/>
            <person name="Jogler C."/>
        </authorList>
    </citation>
    <scope>NUCLEOTIDE SEQUENCE [LARGE SCALE GENOMIC DNA]</scope>
    <source>
        <strain evidence="1 2">KOR34</strain>
    </source>
</reference>
<evidence type="ECO:0008006" key="3">
    <source>
        <dbReference type="Google" id="ProtNLM"/>
    </source>
</evidence>
<comment type="caution">
    <text evidence="1">The sequence shown here is derived from an EMBL/GenBank/DDBJ whole genome shotgun (WGS) entry which is preliminary data.</text>
</comment>
<dbReference type="EMBL" id="SIHJ01000001">
    <property type="protein sequence ID" value="TWT35821.1"/>
    <property type="molecule type" value="Genomic_DNA"/>
</dbReference>
<dbReference type="PROSITE" id="PS00018">
    <property type="entry name" value="EF_HAND_1"/>
    <property type="match status" value="1"/>
</dbReference>
<sequence>MMRTFYLAMALLMMAGARQDASGQGGHSDIQFWYDEGRIEVNTEHEGVATGEFATSGFFQQFDANPGFASETDIGLGVNSGDLITYNVLDDLRFWDGASFAGPPDWVRIRVDNNAGPDTVVDNSTGEQFGSSVAPLANVIDQAGGGGDFHSHVDFYLEPLPEAAPPTPPFGAYGLKLNLSTDAIGVADSEPFFVVFNFGLGAGEFGQAIDAFVALLSSPLLPGDFNGDGAVDAADYTVWRDNLGQPEDPSVLSGNGNGGTVDATDYQLWRDNYGVSSSSSASLTPTAAPEPETTVLALVACCAVWVSTCRRPIGN</sequence>
<organism evidence="1 2">
    <name type="scientific">Posidoniimonas corsicana</name>
    <dbReference type="NCBI Taxonomy" id="1938618"/>
    <lineage>
        <taxon>Bacteria</taxon>
        <taxon>Pseudomonadati</taxon>
        <taxon>Planctomycetota</taxon>
        <taxon>Planctomycetia</taxon>
        <taxon>Pirellulales</taxon>
        <taxon>Lacipirellulaceae</taxon>
        <taxon>Posidoniimonas</taxon>
    </lineage>
</organism>
<evidence type="ECO:0000313" key="1">
    <source>
        <dbReference type="EMBL" id="TWT35821.1"/>
    </source>
</evidence>